<evidence type="ECO:0008006" key="7">
    <source>
        <dbReference type="Google" id="ProtNLM"/>
    </source>
</evidence>
<evidence type="ECO:0000259" key="3">
    <source>
        <dbReference type="Pfam" id="PF01557"/>
    </source>
</evidence>
<dbReference type="GeneID" id="68120832"/>
<dbReference type="VEuPathDB" id="AmoebaDB:FDP41_013617"/>
<feature type="domain" description="Fumarylacetoacetase-like C-terminal" evidence="3">
    <location>
        <begin position="217"/>
        <end position="415"/>
    </location>
</feature>
<dbReference type="VEuPathDB" id="AmoebaDB:NfTy_027600"/>
<sequence>MVRVKLVVNNVKTSRFVCVYNSKIDQWLVLTPLIQYLVKNKSSLPWLNEQQTNLDLLSKAIQNNHAIGSDLVSFLNFYNEKKNGEAMRKLLLNCSELDSHLTSGSMKSGEEDHGEKQHTHIVIKATEFSAFNLEKSNDNEIDLSKKSNNNNYYSESLPFEPKTFRDASLWLSHNIKAARGIAKITLPLAYYGIIFPFENIFPRTTFPMFTPSKGFFDHPLFYVGNAMTFYGNGSEIAYPFYTKYLDYELEIGAIVTKEIRNATCEEAENAIGGYVLLNDFSDRSNQFNEMTKDRFGPNKCKSFGTGMGSVVVTPDEMKELCNQGLQGKVLINGRQVVESKKFSLNTSGKIIGEPPFYSLGETIAYMSSSETIYPGELIGSGTIPNMAGIENGTQLREGDTVTLSMQPFGTLTHKIGPKDKVNRNHWRDPKKNSRSAPLGICFTFLLYVCFFLSVIAGLLFYLPTGVDTRYWLEPPAKTFEQISAPIYYVQKSENMDPIYKNGNFYSPESFTVRNGYIYSGLYDGSIRRVKVLARNSSSGQIEFDYGTPEIVTYSFMWKTHNVPTPEKCSNPQHVGKPRDATLEKECGRPLQAKFDRQGVLYVTDAVFGLLKISSRKNQKIEHDNGTLALDIVVERVLEIPFANALIISEPYIYVSMTSTKFSRNQHILEILDGGANGGLFKYHMQTKQSEMIASDLHFANGMVLYNHSIYVAETDRFRITRIDLATHEKSVHIDNLMCVPDNLSVVKKNGKPLVWIGCAGPRIPTLKFLYTHPSITIQLSKFDYLVQQLFQIVRKKIGIAIQMDLFDKKEVTKVMYDATGNHYYWISELLEVQLVASRRGDEWPLELAEAEESHSQNYYLVGNVNYGAKLALISPIPY</sequence>
<dbReference type="GO" id="GO:0003824">
    <property type="term" value="F:catalytic activity"/>
    <property type="evidence" value="ECO:0007669"/>
    <property type="project" value="InterPro"/>
</dbReference>
<dbReference type="AlphaFoldDB" id="A0A6A5BQR6"/>
<organism evidence="5 6">
    <name type="scientific">Naegleria fowleri</name>
    <name type="common">Brain eating amoeba</name>
    <dbReference type="NCBI Taxonomy" id="5763"/>
    <lineage>
        <taxon>Eukaryota</taxon>
        <taxon>Discoba</taxon>
        <taxon>Heterolobosea</taxon>
        <taxon>Tetramitia</taxon>
        <taxon>Eutetramitia</taxon>
        <taxon>Vahlkampfiidae</taxon>
        <taxon>Naegleria</taxon>
    </lineage>
</organism>
<dbReference type="InterPro" id="IPR036663">
    <property type="entry name" value="Fumarylacetoacetase_C_sf"/>
</dbReference>
<dbReference type="VEuPathDB" id="AmoebaDB:NF0020510"/>
<dbReference type="InterPro" id="IPR011234">
    <property type="entry name" value="Fumarylacetoacetase-like_C"/>
</dbReference>
<dbReference type="EMBL" id="VFQX01000019">
    <property type="protein sequence ID" value="KAF0980403.1"/>
    <property type="molecule type" value="Genomic_DNA"/>
</dbReference>
<keyword evidence="2" id="KW-0812">Transmembrane</keyword>
<protein>
    <recommendedName>
        <fullName evidence="7">Fumarylacetoacetase-like C-terminal domain-containing protein</fullName>
    </recommendedName>
</protein>
<reference evidence="5 6" key="1">
    <citation type="journal article" date="2019" name="Sci. Rep.">
        <title>Nanopore sequencing improves the draft genome of the human pathogenic amoeba Naegleria fowleri.</title>
        <authorList>
            <person name="Liechti N."/>
            <person name="Schurch N."/>
            <person name="Bruggmann R."/>
            <person name="Wittwer M."/>
        </authorList>
    </citation>
    <scope>NUCLEOTIDE SEQUENCE [LARGE SCALE GENOMIC DNA]</scope>
    <source>
        <strain evidence="5 6">ATCC 30894</strain>
    </source>
</reference>
<evidence type="ECO:0000313" key="6">
    <source>
        <dbReference type="Proteomes" id="UP000444721"/>
    </source>
</evidence>
<dbReference type="Gene3D" id="3.90.850.10">
    <property type="entry name" value="Fumarylacetoacetase-like, C-terminal domain"/>
    <property type="match status" value="1"/>
</dbReference>
<keyword evidence="6" id="KW-1185">Reference proteome</keyword>
<dbReference type="SUPFAM" id="SSF56529">
    <property type="entry name" value="FAH"/>
    <property type="match status" value="1"/>
</dbReference>
<comment type="similarity">
    <text evidence="1">Belongs to the FAH family.</text>
</comment>
<dbReference type="Proteomes" id="UP000444721">
    <property type="component" value="Unassembled WGS sequence"/>
</dbReference>
<dbReference type="Pfam" id="PF03088">
    <property type="entry name" value="Str_synth"/>
    <property type="match status" value="1"/>
</dbReference>
<dbReference type="PANTHER" id="PTHR43211:SF1">
    <property type="entry name" value="BLL6422 PROTEIN"/>
    <property type="match status" value="1"/>
</dbReference>
<evidence type="ECO:0000313" key="5">
    <source>
        <dbReference type="EMBL" id="KAF0980403.1"/>
    </source>
</evidence>
<keyword evidence="2" id="KW-1133">Transmembrane helix</keyword>
<name>A0A6A5BQR6_NAEFO</name>
<proteinExistence type="inferred from homology"/>
<accession>A0A6A5BQR6</accession>
<dbReference type="SUPFAM" id="SSF63829">
    <property type="entry name" value="Calcium-dependent phosphotriesterase"/>
    <property type="match status" value="1"/>
</dbReference>
<feature type="transmembrane region" description="Helical" evidence="2">
    <location>
        <begin position="436"/>
        <end position="462"/>
    </location>
</feature>
<dbReference type="OrthoDB" id="411064at2759"/>
<evidence type="ECO:0000256" key="1">
    <source>
        <dbReference type="ARBA" id="ARBA00010211"/>
    </source>
</evidence>
<keyword evidence="2" id="KW-0472">Membrane</keyword>
<feature type="domain" description="Strictosidine synthase conserved region" evidence="4">
    <location>
        <begin position="650"/>
        <end position="721"/>
    </location>
</feature>
<evidence type="ECO:0000256" key="2">
    <source>
        <dbReference type="SAM" id="Phobius"/>
    </source>
</evidence>
<comment type="caution">
    <text evidence="5">The sequence shown here is derived from an EMBL/GenBank/DDBJ whole genome shotgun (WGS) entry which is preliminary data.</text>
</comment>
<evidence type="ECO:0000259" key="4">
    <source>
        <dbReference type="Pfam" id="PF03088"/>
    </source>
</evidence>
<dbReference type="RefSeq" id="XP_044565116.1">
    <property type="nucleotide sequence ID" value="XM_044704267.1"/>
</dbReference>
<dbReference type="Gene3D" id="2.120.10.30">
    <property type="entry name" value="TolB, C-terminal domain"/>
    <property type="match status" value="1"/>
</dbReference>
<dbReference type="InterPro" id="IPR018119">
    <property type="entry name" value="Strictosidine_synth_cons-reg"/>
</dbReference>
<dbReference type="Pfam" id="PF01557">
    <property type="entry name" value="FAA_hydrolase"/>
    <property type="match status" value="1"/>
</dbReference>
<dbReference type="PANTHER" id="PTHR43211">
    <property type="entry name" value="FUMARYLACETOACETATE HYDROLASE"/>
    <property type="match status" value="1"/>
</dbReference>
<gene>
    <name evidence="5" type="ORF">FDP41_013617</name>
</gene>
<dbReference type="InterPro" id="IPR011042">
    <property type="entry name" value="6-blade_b-propeller_TolB-like"/>
</dbReference>